<evidence type="ECO:0000313" key="2">
    <source>
        <dbReference type="EMBL" id="KAI1707235.1"/>
    </source>
</evidence>
<dbReference type="Proteomes" id="UP001201812">
    <property type="component" value="Unassembled WGS sequence"/>
</dbReference>
<proteinExistence type="predicted"/>
<accession>A0AAD4MV10</accession>
<reference evidence="2" key="1">
    <citation type="submission" date="2022-01" db="EMBL/GenBank/DDBJ databases">
        <title>Genome Sequence Resource for Two Populations of Ditylenchus destructor, the Migratory Endoparasitic Phytonematode.</title>
        <authorList>
            <person name="Zhang H."/>
            <person name="Lin R."/>
            <person name="Xie B."/>
        </authorList>
    </citation>
    <scope>NUCLEOTIDE SEQUENCE</scope>
    <source>
        <strain evidence="2">BazhouSP</strain>
    </source>
</reference>
<gene>
    <name evidence="2" type="ORF">DdX_12614</name>
</gene>
<organism evidence="2 3">
    <name type="scientific">Ditylenchus destructor</name>
    <dbReference type="NCBI Taxonomy" id="166010"/>
    <lineage>
        <taxon>Eukaryota</taxon>
        <taxon>Metazoa</taxon>
        <taxon>Ecdysozoa</taxon>
        <taxon>Nematoda</taxon>
        <taxon>Chromadorea</taxon>
        <taxon>Rhabditida</taxon>
        <taxon>Tylenchina</taxon>
        <taxon>Tylenchomorpha</taxon>
        <taxon>Sphaerularioidea</taxon>
        <taxon>Anguinidae</taxon>
        <taxon>Anguininae</taxon>
        <taxon>Ditylenchus</taxon>
    </lineage>
</organism>
<dbReference type="EMBL" id="JAKKPZ010000042">
    <property type="protein sequence ID" value="KAI1707235.1"/>
    <property type="molecule type" value="Genomic_DNA"/>
</dbReference>
<keyword evidence="1" id="KW-0812">Transmembrane</keyword>
<feature type="transmembrane region" description="Helical" evidence="1">
    <location>
        <begin position="186"/>
        <end position="216"/>
    </location>
</feature>
<keyword evidence="1" id="KW-1133">Transmembrane helix</keyword>
<keyword evidence="3" id="KW-1185">Reference proteome</keyword>
<evidence type="ECO:0000313" key="3">
    <source>
        <dbReference type="Proteomes" id="UP001201812"/>
    </source>
</evidence>
<feature type="transmembrane region" description="Helical" evidence="1">
    <location>
        <begin position="21"/>
        <end position="48"/>
    </location>
</feature>
<sequence length="242" mass="26528">MCCPSAEFEKERPVTAKTIECFWGTSGAVCCVFVFLVAPIAVIVLVEMRKISPWWLFLGCGPLVLLLCLCVGCFVCALIGMIVFENCVPRPAKKNKPITEAATDRDDHNGQFQVRASKEEQANQSNHSQPLAMCCPSEEFENQHPVTARTIKYFRIGLITSGSILVFVAAPIAVTALVALGKISPWWLFLGCGPLVLLACVCCCTVGLVVLFGSIWELDEKNKQRSKTMSLENKAITQINPV</sequence>
<evidence type="ECO:0000256" key="1">
    <source>
        <dbReference type="SAM" id="Phobius"/>
    </source>
</evidence>
<feature type="transmembrane region" description="Helical" evidence="1">
    <location>
        <begin position="54"/>
        <end position="84"/>
    </location>
</feature>
<feature type="transmembrane region" description="Helical" evidence="1">
    <location>
        <begin position="156"/>
        <end position="180"/>
    </location>
</feature>
<comment type="caution">
    <text evidence="2">The sequence shown here is derived from an EMBL/GenBank/DDBJ whole genome shotgun (WGS) entry which is preliminary data.</text>
</comment>
<name>A0AAD4MV10_9BILA</name>
<protein>
    <submittedName>
        <fullName evidence="2">Uncharacterized protein</fullName>
    </submittedName>
</protein>
<dbReference type="AlphaFoldDB" id="A0AAD4MV10"/>
<keyword evidence="1" id="KW-0472">Membrane</keyword>